<dbReference type="EMBL" id="BHYL01000116">
    <property type="protein sequence ID" value="GCD20054.1"/>
    <property type="molecule type" value="Genomic_DNA"/>
</dbReference>
<dbReference type="InterPro" id="IPR051531">
    <property type="entry name" value="N-acetyltransferase"/>
</dbReference>
<keyword evidence="2" id="KW-0808">Transferase</keyword>
<evidence type="ECO:0000259" key="1">
    <source>
        <dbReference type="PROSITE" id="PS51186"/>
    </source>
</evidence>
<evidence type="ECO:0000313" key="2">
    <source>
        <dbReference type="EMBL" id="GCD20054.1"/>
    </source>
</evidence>
<dbReference type="Pfam" id="PF13302">
    <property type="entry name" value="Acetyltransf_3"/>
    <property type="match status" value="1"/>
</dbReference>
<proteinExistence type="predicted"/>
<sequence length="192" mass="21360">MGLERRTERLVMRPWTTADLEPFARMNADPEVMEHFPAPLTREQSDALATRAQAGLEQHGWGLWALEVDGRFAGFTGLSRPSWNPALVEVGWRLPRWAWGNGYASEAAREALRVGFEEAGLDEIVSFTAVQNIRSQAVMQRIGMTRDPADDFDHPSVPHGHRLERHVLYRIARPAVSGGHAAAGTLAGQRDN</sequence>
<dbReference type="PANTHER" id="PTHR43792:SF1">
    <property type="entry name" value="N-ACETYLTRANSFERASE DOMAIN-CONTAINING PROTEIN"/>
    <property type="match status" value="1"/>
</dbReference>
<dbReference type="SUPFAM" id="SSF55729">
    <property type="entry name" value="Acyl-CoA N-acyltransferases (Nat)"/>
    <property type="match status" value="1"/>
</dbReference>
<dbReference type="InterPro" id="IPR000182">
    <property type="entry name" value="GNAT_dom"/>
</dbReference>
<organism evidence="2 3">
    <name type="scientific">Cellulomonas algicola</name>
    <dbReference type="NCBI Taxonomy" id="2071633"/>
    <lineage>
        <taxon>Bacteria</taxon>
        <taxon>Bacillati</taxon>
        <taxon>Actinomycetota</taxon>
        <taxon>Actinomycetes</taxon>
        <taxon>Micrococcales</taxon>
        <taxon>Cellulomonadaceae</taxon>
        <taxon>Cellulomonas</taxon>
    </lineage>
</organism>
<dbReference type="RefSeq" id="WP_124342572.1">
    <property type="nucleotide sequence ID" value="NZ_BHYL01000116.1"/>
</dbReference>
<dbReference type="Proteomes" id="UP000288246">
    <property type="component" value="Unassembled WGS sequence"/>
</dbReference>
<dbReference type="GO" id="GO:0016747">
    <property type="term" value="F:acyltransferase activity, transferring groups other than amino-acyl groups"/>
    <property type="evidence" value="ECO:0007669"/>
    <property type="project" value="InterPro"/>
</dbReference>
<gene>
    <name evidence="2" type="ORF">CTKZ_16160</name>
</gene>
<dbReference type="AlphaFoldDB" id="A0A401UZL8"/>
<feature type="domain" description="N-acetyltransferase" evidence="1">
    <location>
        <begin position="10"/>
        <end position="174"/>
    </location>
</feature>
<keyword evidence="3" id="KW-1185">Reference proteome</keyword>
<reference evidence="2 3" key="1">
    <citation type="submission" date="2018-11" db="EMBL/GenBank/DDBJ databases">
        <title>Draft genome sequence of Cellulomonas takizawaensis strain TKZ-21.</title>
        <authorList>
            <person name="Yamamura H."/>
            <person name="Hayashi T."/>
            <person name="Hamada M."/>
            <person name="Serisawa Y."/>
            <person name="Matsuyama K."/>
            <person name="Nakagawa Y."/>
            <person name="Otoguro M."/>
            <person name="Yanagida F."/>
            <person name="Hayakawa M."/>
        </authorList>
    </citation>
    <scope>NUCLEOTIDE SEQUENCE [LARGE SCALE GENOMIC DNA]</scope>
    <source>
        <strain evidence="2 3">TKZ-21</strain>
    </source>
</reference>
<dbReference type="PANTHER" id="PTHR43792">
    <property type="entry name" value="GNAT FAMILY, PUTATIVE (AFU_ORTHOLOGUE AFUA_3G00765)-RELATED-RELATED"/>
    <property type="match status" value="1"/>
</dbReference>
<accession>A0A401UZL8</accession>
<dbReference type="InterPro" id="IPR016181">
    <property type="entry name" value="Acyl_CoA_acyltransferase"/>
</dbReference>
<name>A0A401UZL8_9CELL</name>
<comment type="caution">
    <text evidence="2">The sequence shown here is derived from an EMBL/GenBank/DDBJ whole genome shotgun (WGS) entry which is preliminary data.</text>
</comment>
<protein>
    <submittedName>
        <fullName evidence="2">N-acetyltransferase</fullName>
    </submittedName>
</protein>
<dbReference type="Gene3D" id="3.40.630.30">
    <property type="match status" value="1"/>
</dbReference>
<evidence type="ECO:0000313" key="3">
    <source>
        <dbReference type="Proteomes" id="UP000288246"/>
    </source>
</evidence>
<dbReference type="OrthoDB" id="3533156at2"/>
<dbReference type="PROSITE" id="PS51186">
    <property type="entry name" value="GNAT"/>
    <property type="match status" value="1"/>
</dbReference>